<feature type="region of interest" description="Disordered" evidence="1">
    <location>
        <begin position="40"/>
        <end position="59"/>
    </location>
</feature>
<dbReference type="Proteomes" id="UP000306985">
    <property type="component" value="Unassembled WGS sequence"/>
</dbReference>
<organism evidence="3 4">
    <name type="scientific">Nakamurella flava</name>
    <dbReference type="NCBI Taxonomy" id="2576308"/>
    <lineage>
        <taxon>Bacteria</taxon>
        <taxon>Bacillati</taxon>
        <taxon>Actinomycetota</taxon>
        <taxon>Actinomycetes</taxon>
        <taxon>Nakamurellales</taxon>
        <taxon>Nakamurellaceae</taxon>
        <taxon>Nakamurella</taxon>
    </lineage>
</organism>
<gene>
    <name evidence="3" type="ORF">FDO65_08625</name>
</gene>
<accession>A0A4U6QMM1</accession>
<reference evidence="3 4" key="1">
    <citation type="submission" date="2019-05" db="EMBL/GenBank/DDBJ databases">
        <title>Nakamurella sp. N5BH11, whole genome shotgun sequence.</title>
        <authorList>
            <person name="Tuo L."/>
        </authorList>
    </citation>
    <scope>NUCLEOTIDE SEQUENCE [LARGE SCALE GENOMIC DNA]</scope>
    <source>
        <strain evidence="3 4">N5BH11</strain>
    </source>
</reference>
<feature type="compositionally biased region" description="Basic and acidic residues" evidence="1">
    <location>
        <begin position="41"/>
        <end position="52"/>
    </location>
</feature>
<sequence length="74" mass="7950">MTVGLVIDGEPGIDATDVPNAAELAKLLVTKLLAEVSEGVDEQRARGLDPERAVMSPTGCRCTDDRHRAVHLRL</sequence>
<dbReference type="AlphaFoldDB" id="A0A4U6QMM1"/>
<dbReference type="RefSeq" id="WP_137448914.1">
    <property type="nucleotide sequence ID" value="NZ_SZZH01000001.1"/>
</dbReference>
<evidence type="ECO:0000256" key="1">
    <source>
        <dbReference type="SAM" id="MobiDB-lite"/>
    </source>
</evidence>
<evidence type="ECO:0000313" key="4">
    <source>
        <dbReference type="Proteomes" id="UP000306985"/>
    </source>
</evidence>
<evidence type="ECO:0000313" key="3">
    <source>
        <dbReference type="EMBL" id="TKV61609.1"/>
    </source>
</evidence>
<protein>
    <recommendedName>
        <fullName evidence="2">DhaK domain-containing protein</fullName>
    </recommendedName>
</protein>
<keyword evidence="4" id="KW-1185">Reference proteome</keyword>
<feature type="domain" description="DhaK" evidence="2">
    <location>
        <begin position="1"/>
        <end position="74"/>
    </location>
</feature>
<name>A0A4U6QMM1_9ACTN</name>
<dbReference type="InterPro" id="IPR004006">
    <property type="entry name" value="DhaK_dom"/>
</dbReference>
<proteinExistence type="predicted"/>
<dbReference type="GO" id="GO:0004371">
    <property type="term" value="F:glycerone kinase activity"/>
    <property type="evidence" value="ECO:0007669"/>
    <property type="project" value="InterPro"/>
</dbReference>
<dbReference type="GO" id="GO:0006071">
    <property type="term" value="P:glycerol metabolic process"/>
    <property type="evidence" value="ECO:0007669"/>
    <property type="project" value="InterPro"/>
</dbReference>
<dbReference type="EMBL" id="SZZH01000001">
    <property type="protein sequence ID" value="TKV61609.1"/>
    <property type="molecule type" value="Genomic_DNA"/>
</dbReference>
<comment type="caution">
    <text evidence="3">The sequence shown here is derived from an EMBL/GenBank/DDBJ whole genome shotgun (WGS) entry which is preliminary data.</text>
</comment>
<dbReference type="PROSITE" id="PS51481">
    <property type="entry name" value="DHAK"/>
    <property type="match status" value="1"/>
</dbReference>
<evidence type="ECO:0000259" key="2">
    <source>
        <dbReference type="PROSITE" id="PS51481"/>
    </source>
</evidence>